<comment type="caution">
    <text evidence="3">The sequence shown here is derived from an EMBL/GenBank/DDBJ whole genome shotgun (WGS) entry which is preliminary data.</text>
</comment>
<keyword evidence="2" id="KW-0812">Transmembrane</keyword>
<evidence type="ECO:0000256" key="1">
    <source>
        <dbReference type="SAM" id="MobiDB-lite"/>
    </source>
</evidence>
<feature type="region of interest" description="Disordered" evidence="1">
    <location>
        <begin position="279"/>
        <end position="321"/>
    </location>
</feature>
<feature type="region of interest" description="Disordered" evidence="1">
    <location>
        <begin position="1"/>
        <end position="22"/>
    </location>
</feature>
<evidence type="ECO:0000313" key="3">
    <source>
        <dbReference type="EMBL" id="KAF6022617.1"/>
    </source>
</evidence>
<keyword evidence="2" id="KW-0472">Membrane</keyword>
<feature type="compositionally biased region" description="Polar residues" evidence="1">
    <location>
        <begin position="284"/>
        <end position="294"/>
    </location>
</feature>
<dbReference type="AlphaFoldDB" id="A0A7J7J9D3"/>
<proteinExistence type="predicted"/>
<organism evidence="3 4">
    <name type="scientific">Bugula neritina</name>
    <name type="common">Brown bryozoan</name>
    <name type="synonym">Sertularia neritina</name>
    <dbReference type="NCBI Taxonomy" id="10212"/>
    <lineage>
        <taxon>Eukaryota</taxon>
        <taxon>Metazoa</taxon>
        <taxon>Spiralia</taxon>
        <taxon>Lophotrochozoa</taxon>
        <taxon>Bryozoa</taxon>
        <taxon>Gymnolaemata</taxon>
        <taxon>Cheilostomatida</taxon>
        <taxon>Flustrina</taxon>
        <taxon>Buguloidea</taxon>
        <taxon>Bugulidae</taxon>
        <taxon>Bugula</taxon>
    </lineage>
</organism>
<reference evidence="3" key="1">
    <citation type="submission" date="2020-06" db="EMBL/GenBank/DDBJ databases">
        <title>Draft genome of Bugula neritina, a colonial animal packing powerful symbionts and potential medicines.</title>
        <authorList>
            <person name="Rayko M."/>
        </authorList>
    </citation>
    <scope>NUCLEOTIDE SEQUENCE [LARGE SCALE GENOMIC DNA]</scope>
    <source>
        <strain evidence="3">Kwan_BN1</strain>
    </source>
</reference>
<accession>A0A7J7J9D3</accession>
<feature type="transmembrane region" description="Helical" evidence="2">
    <location>
        <begin position="163"/>
        <end position="188"/>
    </location>
</feature>
<keyword evidence="2" id="KW-1133">Transmembrane helix</keyword>
<name>A0A7J7J9D3_BUGNE</name>
<dbReference type="EMBL" id="VXIV02002827">
    <property type="protein sequence ID" value="KAF6022617.1"/>
    <property type="molecule type" value="Genomic_DNA"/>
</dbReference>
<gene>
    <name evidence="3" type="ORF">EB796_019075</name>
</gene>
<evidence type="ECO:0000313" key="4">
    <source>
        <dbReference type="Proteomes" id="UP000593567"/>
    </source>
</evidence>
<sequence>MHSHSGALQPRAMPANMPHPQGQQQHVVSMNAPTNFRPNPKVEYSAQNVPVVKCDEAATGVWVGIVMIVAAVIGIQAYKTQRKGLIITHLVFNIFLMMFCCTLIGTISATIAQLNNCRHFGEYYEFLSSGAYYTTTGKPLYLFGEQLTPPHGNFYCSHAMFTVWLAFDSIILACAVLSFILTMTLFVYNCIAACTCCYSCCGSCCGCCDDTTEYSRMPASNYAQPAGQPMMPHTGMSGQLPPYSQHGTVPMYPQYGAPVVMPGSNQYAAAMQPGDVRVHEASHLSGTPAATSQIGLPPAGGIANPENKSGDLPPEYTETNS</sequence>
<protein>
    <submittedName>
        <fullName evidence="3">Uncharacterized protein</fullName>
    </submittedName>
</protein>
<feature type="transmembrane region" description="Helical" evidence="2">
    <location>
        <begin position="57"/>
        <end position="78"/>
    </location>
</feature>
<keyword evidence="4" id="KW-1185">Reference proteome</keyword>
<evidence type="ECO:0000256" key="2">
    <source>
        <dbReference type="SAM" id="Phobius"/>
    </source>
</evidence>
<dbReference type="Proteomes" id="UP000593567">
    <property type="component" value="Unassembled WGS sequence"/>
</dbReference>
<feature type="transmembrane region" description="Helical" evidence="2">
    <location>
        <begin position="90"/>
        <end position="111"/>
    </location>
</feature>